<evidence type="ECO:0000313" key="6">
    <source>
        <dbReference type="EMBL" id="USQ77435.1"/>
    </source>
</evidence>
<dbReference type="RefSeq" id="WP_252622564.1">
    <property type="nucleotide sequence ID" value="NZ_CP099490.1"/>
</dbReference>
<reference evidence="6" key="1">
    <citation type="submission" date="2022-06" db="EMBL/GenBank/DDBJ databases">
        <title>Ornithinimicrobium JY.X270.</title>
        <authorList>
            <person name="Huang Y."/>
        </authorList>
    </citation>
    <scope>NUCLEOTIDE SEQUENCE</scope>
    <source>
        <strain evidence="6">JY.X270</strain>
    </source>
</reference>
<evidence type="ECO:0000259" key="5">
    <source>
        <dbReference type="Pfam" id="PF06803"/>
    </source>
</evidence>
<gene>
    <name evidence="6" type="ORF">NF557_05845</name>
</gene>
<dbReference type="Pfam" id="PF06803">
    <property type="entry name" value="DUF1232"/>
    <property type="match status" value="1"/>
</dbReference>
<keyword evidence="2" id="KW-0812">Transmembrane</keyword>
<organism evidence="6 7">
    <name type="scientific">Ornithinimicrobium cryptoxanthini</name>
    <dbReference type="NCBI Taxonomy" id="2934161"/>
    <lineage>
        <taxon>Bacteria</taxon>
        <taxon>Bacillati</taxon>
        <taxon>Actinomycetota</taxon>
        <taxon>Actinomycetes</taxon>
        <taxon>Micrococcales</taxon>
        <taxon>Ornithinimicrobiaceae</taxon>
        <taxon>Ornithinimicrobium</taxon>
    </lineage>
</organism>
<sequence>MASAARRPLRWGALMGVATAIRSASQPGSPGLGSRLAALPRMARAVTTKRYTGIDSSKLLMMLAAVGYVVSPIDLMPEAMLFVAGLGDDALVIGWLAVTVINAIDDFLDWEKNGTAYPGQVIHDEQVPHYDVV</sequence>
<protein>
    <submittedName>
        <fullName evidence="6">DUF1232 domain-containing protein</fullName>
    </submittedName>
</protein>
<keyword evidence="4" id="KW-0472">Membrane</keyword>
<dbReference type="EMBL" id="CP099490">
    <property type="protein sequence ID" value="USQ77435.1"/>
    <property type="molecule type" value="Genomic_DNA"/>
</dbReference>
<comment type="subcellular location">
    <subcellularLocation>
        <location evidence="1">Endomembrane system</location>
        <topology evidence="1">Multi-pass membrane protein</topology>
    </subcellularLocation>
</comment>
<dbReference type="InterPro" id="IPR010652">
    <property type="entry name" value="DUF1232"/>
</dbReference>
<name>A0ABY4YMD9_9MICO</name>
<dbReference type="Proteomes" id="UP001056535">
    <property type="component" value="Chromosome"/>
</dbReference>
<keyword evidence="7" id="KW-1185">Reference proteome</keyword>
<evidence type="ECO:0000256" key="1">
    <source>
        <dbReference type="ARBA" id="ARBA00004127"/>
    </source>
</evidence>
<keyword evidence="3" id="KW-1133">Transmembrane helix</keyword>
<feature type="domain" description="DUF1232" evidence="5">
    <location>
        <begin position="59"/>
        <end position="95"/>
    </location>
</feature>
<evidence type="ECO:0000256" key="2">
    <source>
        <dbReference type="ARBA" id="ARBA00022692"/>
    </source>
</evidence>
<proteinExistence type="predicted"/>
<evidence type="ECO:0000256" key="3">
    <source>
        <dbReference type="ARBA" id="ARBA00022989"/>
    </source>
</evidence>
<accession>A0ABY4YMD9</accession>
<evidence type="ECO:0000256" key="4">
    <source>
        <dbReference type="ARBA" id="ARBA00023136"/>
    </source>
</evidence>
<evidence type="ECO:0000313" key="7">
    <source>
        <dbReference type="Proteomes" id="UP001056535"/>
    </source>
</evidence>